<reference evidence="1" key="1">
    <citation type="journal article" date="2020" name="Stud. Mycol.">
        <title>101 Dothideomycetes genomes: a test case for predicting lifestyles and emergence of pathogens.</title>
        <authorList>
            <person name="Haridas S."/>
            <person name="Albert R."/>
            <person name="Binder M."/>
            <person name="Bloem J."/>
            <person name="Labutti K."/>
            <person name="Salamov A."/>
            <person name="Andreopoulos B."/>
            <person name="Baker S."/>
            <person name="Barry K."/>
            <person name="Bills G."/>
            <person name="Bluhm B."/>
            <person name="Cannon C."/>
            <person name="Castanera R."/>
            <person name="Culley D."/>
            <person name="Daum C."/>
            <person name="Ezra D."/>
            <person name="Gonzalez J."/>
            <person name="Henrissat B."/>
            <person name="Kuo A."/>
            <person name="Liang C."/>
            <person name="Lipzen A."/>
            <person name="Lutzoni F."/>
            <person name="Magnuson J."/>
            <person name="Mondo S."/>
            <person name="Nolan M."/>
            <person name="Ohm R."/>
            <person name="Pangilinan J."/>
            <person name="Park H.-J."/>
            <person name="Ramirez L."/>
            <person name="Alfaro M."/>
            <person name="Sun H."/>
            <person name="Tritt A."/>
            <person name="Yoshinaga Y."/>
            <person name="Zwiers L.-H."/>
            <person name="Turgeon B."/>
            <person name="Goodwin S."/>
            <person name="Spatafora J."/>
            <person name="Crous P."/>
            <person name="Grigoriev I."/>
        </authorList>
    </citation>
    <scope>NUCLEOTIDE SEQUENCE</scope>
    <source>
        <strain evidence="1">ATCC 36951</strain>
    </source>
</reference>
<dbReference type="OrthoDB" id="10474263at2759"/>
<dbReference type="GeneID" id="54557581"/>
<protein>
    <submittedName>
        <fullName evidence="1">Uncharacterized protein</fullName>
    </submittedName>
</protein>
<evidence type="ECO:0000313" key="1">
    <source>
        <dbReference type="EMBL" id="KAF2171760.1"/>
    </source>
</evidence>
<sequence>MSLQLVNNQPSSSLLVARILHMVLENSIAAAGRRQRPHSVQALNALRAQLLQDDFFDPNHDPGELRLRRSANTILFVDLAVLLARIMRVLMTRGPLHEDEIHERIAVRNEALDQQFFDRSTAGSVHPFTRQEPEDEGCSV</sequence>
<dbReference type="EMBL" id="ML993582">
    <property type="protein sequence ID" value="KAF2171760.1"/>
    <property type="molecule type" value="Genomic_DNA"/>
</dbReference>
<evidence type="ECO:0000313" key="2">
    <source>
        <dbReference type="Proteomes" id="UP000799537"/>
    </source>
</evidence>
<keyword evidence="2" id="KW-1185">Reference proteome</keyword>
<organism evidence="1 2">
    <name type="scientific">Zasmidium cellare ATCC 36951</name>
    <dbReference type="NCBI Taxonomy" id="1080233"/>
    <lineage>
        <taxon>Eukaryota</taxon>
        <taxon>Fungi</taxon>
        <taxon>Dikarya</taxon>
        <taxon>Ascomycota</taxon>
        <taxon>Pezizomycotina</taxon>
        <taxon>Dothideomycetes</taxon>
        <taxon>Dothideomycetidae</taxon>
        <taxon>Mycosphaerellales</taxon>
        <taxon>Mycosphaerellaceae</taxon>
        <taxon>Zasmidium</taxon>
    </lineage>
</organism>
<name>A0A6A6CZW2_ZASCE</name>
<dbReference type="RefSeq" id="XP_033672649.1">
    <property type="nucleotide sequence ID" value="XM_033804309.1"/>
</dbReference>
<proteinExistence type="predicted"/>
<dbReference type="Proteomes" id="UP000799537">
    <property type="component" value="Unassembled WGS sequence"/>
</dbReference>
<gene>
    <name evidence="1" type="ORF">M409DRAFT_17994</name>
</gene>
<accession>A0A6A6CZW2</accession>
<dbReference type="AlphaFoldDB" id="A0A6A6CZW2"/>